<reference evidence="2" key="1">
    <citation type="submission" date="2014-09" db="EMBL/GenBank/DDBJ databases">
        <authorList>
            <person name="Magalhaes I.L.F."/>
            <person name="Oliveira U."/>
            <person name="Santos F.R."/>
            <person name="Vidigal T.H.D.A."/>
            <person name="Brescovit A.D."/>
            <person name="Santos A.J."/>
        </authorList>
    </citation>
    <scope>NUCLEOTIDE SEQUENCE</scope>
    <source>
        <tissue evidence="2">Shoot tissue taken approximately 20 cm above the soil surface</tissue>
    </source>
</reference>
<name>A0A0A9EL75_ARUDO</name>
<protein>
    <recommendedName>
        <fullName evidence="1">Abscisic acid G-protein coupled receptor-like domain-containing protein</fullName>
    </recommendedName>
</protein>
<proteinExistence type="predicted"/>
<accession>A0A0A9EL75</accession>
<evidence type="ECO:0000313" key="2">
    <source>
        <dbReference type="EMBL" id="JAE00857.1"/>
    </source>
</evidence>
<dbReference type="InterPro" id="IPR025969">
    <property type="entry name" value="ABA_GPCR_dom"/>
</dbReference>
<feature type="domain" description="Abscisic acid G-protein coupled receptor-like" evidence="1">
    <location>
        <begin position="1"/>
        <end position="24"/>
    </location>
</feature>
<reference evidence="2" key="2">
    <citation type="journal article" date="2015" name="Data Brief">
        <title>Shoot transcriptome of the giant reed, Arundo donax.</title>
        <authorList>
            <person name="Barrero R.A."/>
            <person name="Guerrero F.D."/>
            <person name="Moolhuijzen P."/>
            <person name="Goolsby J.A."/>
            <person name="Tidwell J."/>
            <person name="Bellgard S.E."/>
            <person name="Bellgard M.I."/>
        </authorList>
    </citation>
    <scope>NUCLEOTIDE SEQUENCE</scope>
    <source>
        <tissue evidence="2">Shoot tissue taken approximately 20 cm above the soil surface</tissue>
    </source>
</reference>
<evidence type="ECO:0000259" key="1">
    <source>
        <dbReference type="Pfam" id="PF12430"/>
    </source>
</evidence>
<dbReference type="Pfam" id="PF12430">
    <property type="entry name" value="ABA_GPCR"/>
    <property type="match status" value="1"/>
</dbReference>
<dbReference type="AlphaFoldDB" id="A0A0A9EL75"/>
<organism evidence="2">
    <name type="scientific">Arundo donax</name>
    <name type="common">Giant reed</name>
    <name type="synonym">Donax arundinaceus</name>
    <dbReference type="NCBI Taxonomy" id="35708"/>
    <lineage>
        <taxon>Eukaryota</taxon>
        <taxon>Viridiplantae</taxon>
        <taxon>Streptophyta</taxon>
        <taxon>Embryophyta</taxon>
        <taxon>Tracheophyta</taxon>
        <taxon>Spermatophyta</taxon>
        <taxon>Magnoliopsida</taxon>
        <taxon>Liliopsida</taxon>
        <taxon>Poales</taxon>
        <taxon>Poaceae</taxon>
        <taxon>PACMAD clade</taxon>
        <taxon>Arundinoideae</taxon>
        <taxon>Arundineae</taxon>
        <taxon>Arundo</taxon>
    </lineage>
</organism>
<sequence>MGMYFISSILLIRKSLANEYRHSIT</sequence>
<dbReference type="EMBL" id="GBRH01197039">
    <property type="protein sequence ID" value="JAE00857.1"/>
    <property type="molecule type" value="Transcribed_RNA"/>
</dbReference>